<reference evidence="1" key="1">
    <citation type="submission" date="2014-09" db="EMBL/GenBank/DDBJ databases">
        <authorList>
            <person name="Magalhaes I.L.F."/>
            <person name="Oliveira U."/>
            <person name="Santos F.R."/>
            <person name="Vidigal T.H.D.A."/>
            <person name="Brescovit A.D."/>
            <person name="Santos A.J."/>
        </authorList>
    </citation>
    <scope>NUCLEOTIDE SEQUENCE</scope>
    <source>
        <tissue evidence="1">Shoot tissue taken approximately 20 cm above the soil surface</tissue>
    </source>
</reference>
<accession>A0A0A9G9U2</accession>
<protein>
    <submittedName>
        <fullName evidence="1">Uncharacterized protein</fullName>
    </submittedName>
</protein>
<name>A0A0A9G9U2_ARUDO</name>
<reference evidence="1" key="2">
    <citation type="journal article" date="2015" name="Data Brief">
        <title>Shoot transcriptome of the giant reed, Arundo donax.</title>
        <authorList>
            <person name="Barrero R.A."/>
            <person name="Guerrero F.D."/>
            <person name="Moolhuijzen P."/>
            <person name="Goolsby J.A."/>
            <person name="Tidwell J."/>
            <person name="Bellgard S.E."/>
            <person name="Bellgard M.I."/>
        </authorList>
    </citation>
    <scope>NUCLEOTIDE SEQUENCE</scope>
    <source>
        <tissue evidence="1">Shoot tissue taken approximately 20 cm above the soil surface</tissue>
    </source>
</reference>
<dbReference type="AlphaFoldDB" id="A0A0A9G9U2"/>
<proteinExistence type="predicted"/>
<sequence length="77" mass="8593">MAVQAYPESGHQETQILASFSHRTAWRAELPLPPSFSICLFGVKGAAVKPRRQPGSSFHLCPYPRRRSLHCVISFSP</sequence>
<dbReference type="EMBL" id="GBRH01178575">
    <property type="protein sequence ID" value="JAE19321.1"/>
    <property type="molecule type" value="Transcribed_RNA"/>
</dbReference>
<organism evidence="1">
    <name type="scientific">Arundo donax</name>
    <name type="common">Giant reed</name>
    <name type="synonym">Donax arundinaceus</name>
    <dbReference type="NCBI Taxonomy" id="35708"/>
    <lineage>
        <taxon>Eukaryota</taxon>
        <taxon>Viridiplantae</taxon>
        <taxon>Streptophyta</taxon>
        <taxon>Embryophyta</taxon>
        <taxon>Tracheophyta</taxon>
        <taxon>Spermatophyta</taxon>
        <taxon>Magnoliopsida</taxon>
        <taxon>Liliopsida</taxon>
        <taxon>Poales</taxon>
        <taxon>Poaceae</taxon>
        <taxon>PACMAD clade</taxon>
        <taxon>Arundinoideae</taxon>
        <taxon>Arundineae</taxon>
        <taxon>Arundo</taxon>
    </lineage>
</organism>
<evidence type="ECO:0000313" key="1">
    <source>
        <dbReference type="EMBL" id="JAE19321.1"/>
    </source>
</evidence>